<keyword evidence="1" id="KW-0175">Coiled coil</keyword>
<gene>
    <name evidence="4" type="ORF">POM88_016055</name>
</gene>
<sequence length="1385" mass="155806">MDKEQTLSLVTPEPDSTSSVNDLTNYLFDNVDESTPNTEAVQHEAPEDFVEEPVVNNANEDRVFVDNEAPEVFIQEATADFEAATVPDMANADIEAEIFEHDTLLADLAMDNILEAHPSISVCDTEDVAADQPTQILDESLATHTEILSVNNTIPEQGEEVDQVIEAAVNNLDEATAEKLNDIVAESIPVETEVLVNSDIPEIAKIHANNVDEEFVEAVAENVEEVAQLNTEATAEVANSEHSLHANSNINLEFSNSDESIPFLRDPTAEHIKENVNATEAHYRNMYYANWSGADCIFSKQRTADFIAQSAKEITNSELLSHFKAAIVQVKSLHNRFDETHKVVLGLSNDIALKELALKKDIAQFSSLIKDQETIKQRLTNVESNQAELSTKIDSIAASLELLTSVLIPDDVKKGERVSKHKCKRTPTLRLRDDANDGGSRGAEQRSKSSQEQGRLRSNSARQTNSDMINSGATGSGTHAQSSSRLKSLVNSANPITDEEIAAKLFLDEHDGEVTVEDLEAEMKMLSEEHRKKVASGNYKKKAVKVPRKKELGISIKENSQQSMQYSRRPTDIISGKGKGKLIEDIVTKKNYSTSDIAQVESVLNQSTTDKAQVDDSSKVVTTSDVAQVVQTQLSTQLQGFKRPILPETLKPESVNFLQTRTVLGKESYDKSGLGSHREKRINNRPLDQTSLAEPGVGVTQENLDKLVSVQMIYHKGLKKEFLLYFMSDGRVYRIGEADVQMKLWEELEYVLYLLKIKNRSTHNAALVLRERMLKTKAMLGGGVSSAYIPKYRDAYGKIVEMKRNSAKFKTSLGIKVLEFNLESDKSYYIRLGNEMRKNNIYSLRAAIYQTGESDPELKELKEIMVEELEKAERRLLIDYLRTVPDIEEINYFQQEGIDYDETFAPVAKLEAIRIFLAFVAHCNFKVFQMDVKSAFLNGELEEEVYVEQPPGFEDAEMYDFVYKLFKALYGLKQAPRAWYDTLSAFLLENQFTRGVVDKTLFYKHHGKDIILVQIYVDDIIFGSSNEKPCEKFSSLMRNKYEMSMMGELSFFLGLQVLQKDDGIFICQAKYVKELLKKFNLEDSSPAKTPISTSTSLDLDSKGKKVDSSAYRGMVGSLLYLTASRPDIMFATCLCARFQADPKESHLVAIKRIFRYLKGTPNVGLWYPKNTGFELVGYSDSNYAGCRIDRKSTTGSCQFLGGRLNQLLDYGLVLNNITIYCDNTSAIAISDNPVQHSRTKHIDIRHHFIRENVERGTVKLIYVPTEKQLADIFTKPLDEATFNRLVSELGMLNLKKGKMENKVGIEYRPKPCGSEPYSEEVEALFDELWDALDVEEEKELAAKAAEEAKVQEEEKEFQALLKEEGTSEEEVREEVLELVKKDCNE</sequence>
<feature type="compositionally biased region" description="Polar residues" evidence="2">
    <location>
        <begin position="450"/>
        <end position="487"/>
    </location>
</feature>
<evidence type="ECO:0000256" key="2">
    <source>
        <dbReference type="SAM" id="MobiDB-lite"/>
    </source>
</evidence>
<evidence type="ECO:0000256" key="1">
    <source>
        <dbReference type="SAM" id="Coils"/>
    </source>
</evidence>
<dbReference type="SUPFAM" id="SSF56672">
    <property type="entry name" value="DNA/RNA polymerases"/>
    <property type="match status" value="1"/>
</dbReference>
<dbReference type="PANTHER" id="PTHR11439">
    <property type="entry name" value="GAG-POL-RELATED RETROTRANSPOSON"/>
    <property type="match status" value="1"/>
</dbReference>
<dbReference type="CDD" id="cd09272">
    <property type="entry name" value="RNase_HI_RT_Ty1"/>
    <property type="match status" value="1"/>
</dbReference>
<reference evidence="4" key="1">
    <citation type="submission" date="2023-02" db="EMBL/GenBank/DDBJ databases">
        <title>Genome of toxic invasive species Heracleum sosnowskyi carries increased number of genes despite the absence of recent whole-genome duplications.</title>
        <authorList>
            <person name="Schelkunov M."/>
            <person name="Shtratnikova V."/>
            <person name="Makarenko M."/>
            <person name="Klepikova A."/>
            <person name="Omelchenko D."/>
            <person name="Novikova G."/>
            <person name="Obukhova E."/>
            <person name="Bogdanov V."/>
            <person name="Penin A."/>
            <person name="Logacheva M."/>
        </authorList>
    </citation>
    <scope>NUCLEOTIDE SEQUENCE</scope>
    <source>
        <strain evidence="4">Hsosn_3</strain>
        <tissue evidence="4">Leaf</tissue>
    </source>
</reference>
<feature type="region of interest" description="Disordered" evidence="2">
    <location>
        <begin position="416"/>
        <end position="487"/>
    </location>
</feature>
<accession>A0AAD8ILA7</accession>
<name>A0AAD8ILA7_9APIA</name>
<feature type="domain" description="Reverse transcriptase Ty1/copia-type" evidence="3">
    <location>
        <begin position="892"/>
        <end position="1091"/>
    </location>
</feature>
<protein>
    <recommendedName>
        <fullName evidence="3">Reverse transcriptase Ty1/copia-type domain-containing protein</fullName>
    </recommendedName>
</protein>
<dbReference type="InterPro" id="IPR013103">
    <property type="entry name" value="RVT_2"/>
</dbReference>
<evidence type="ECO:0000313" key="4">
    <source>
        <dbReference type="EMBL" id="KAK1387877.1"/>
    </source>
</evidence>
<organism evidence="4 5">
    <name type="scientific">Heracleum sosnowskyi</name>
    <dbReference type="NCBI Taxonomy" id="360622"/>
    <lineage>
        <taxon>Eukaryota</taxon>
        <taxon>Viridiplantae</taxon>
        <taxon>Streptophyta</taxon>
        <taxon>Embryophyta</taxon>
        <taxon>Tracheophyta</taxon>
        <taxon>Spermatophyta</taxon>
        <taxon>Magnoliopsida</taxon>
        <taxon>eudicotyledons</taxon>
        <taxon>Gunneridae</taxon>
        <taxon>Pentapetalae</taxon>
        <taxon>asterids</taxon>
        <taxon>campanulids</taxon>
        <taxon>Apiales</taxon>
        <taxon>Apiaceae</taxon>
        <taxon>Apioideae</taxon>
        <taxon>apioid superclade</taxon>
        <taxon>Tordylieae</taxon>
        <taxon>Tordyliinae</taxon>
        <taxon>Heracleum</taxon>
    </lineage>
</organism>
<dbReference type="EMBL" id="JAUIZM010000004">
    <property type="protein sequence ID" value="KAK1387877.1"/>
    <property type="molecule type" value="Genomic_DNA"/>
</dbReference>
<feature type="region of interest" description="Disordered" evidence="2">
    <location>
        <begin position="1"/>
        <end position="22"/>
    </location>
</feature>
<dbReference type="Pfam" id="PF07727">
    <property type="entry name" value="RVT_2"/>
    <property type="match status" value="1"/>
</dbReference>
<dbReference type="PANTHER" id="PTHR11439:SF495">
    <property type="entry name" value="REVERSE TRANSCRIPTASE, RNA-DEPENDENT DNA POLYMERASE-RELATED"/>
    <property type="match status" value="1"/>
</dbReference>
<evidence type="ECO:0000259" key="3">
    <source>
        <dbReference type="Pfam" id="PF07727"/>
    </source>
</evidence>
<keyword evidence="5" id="KW-1185">Reference proteome</keyword>
<feature type="coiled-coil region" evidence="1">
    <location>
        <begin position="1331"/>
        <end position="1370"/>
    </location>
</feature>
<dbReference type="InterPro" id="IPR043502">
    <property type="entry name" value="DNA/RNA_pol_sf"/>
</dbReference>
<evidence type="ECO:0000313" key="5">
    <source>
        <dbReference type="Proteomes" id="UP001237642"/>
    </source>
</evidence>
<dbReference type="Proteomes" id="UP001237642">
    <property type="component" value="Unassembled WGS sequence"/>
</dbReference>
<proteinExistence type="predicted"/>
<comment type="caution">
    <text evidence="4">The sequence shown here is derived from an EMBL/GenBank/DDBJ whole genome shotgun (WGS) entry which is preliminary data.</text>
</comment>
<reference evidence="4" key="2">
    <citation type="submission" date="2023-05" db="EMBL/GenBank/DDBJ databases">
        <authorList>
            <person name="Schelkunov M.I."/>
        </authorList>
    </citation>
    <scope>NUCLEOTIDE SEQUENCE</scope>
    <source>
        <strain evidence="4">Hsosn_3</strain>
        <tissue evidence="4">Leaf</tissue>
    </source>
</reference>